<evidence type="ECO:0000256" key="3">
    <source>
        <dbReference type="ARBA" id="ARBA00022602"/>
    </source>
</evidence>
<evidence type="ECO:0000256" key="1">
    <source>
        <dbReference type="ARBA" id="ARBA00001947"/>
    </source>
</evidence>
<sequence length="177" mass="19945">MELANSFRSCQKKFGFNDDGFFTFTSTEQMGIPVLYREKHIEYITKSLKEVGKGYMVLIISYLYYGLHIGRKRKSSRCIVFIHILTGGPGQYAHLAPTYASVMTLVSLQTEEALKSINLLTMREFLLRMKKDDGSFTMHDGGEADMRGAYCALAVAAICGLLNSKLKDGAAEWIIRY</sequence>
<evidence type="ECO:0000313" key="10">
    <source>
        <dbReference type="WBParaSite" id="Hba_19343"/>
    </source>
</evidence>
<protein>
    <submittedName>
        <fullName evidence="10">Protein farnesyltransferase subunit beta</fullName>
    </submittedName>
</protein>
<name>A0A1I7XPS5_HETBA</name>
<dbReference type="Gene3D" id="1.50.10.20">
    <property type="match status" value="1"/>
</dbReference>
<dbReference type="InterPro" id="IPR045089">
    <property type="entry name" value="PGGT1B-like"/>
</dbReference>
<dbReference type="PANTHER" id="PTHR11774:SF6">
    <property type="entry name" value="PROTEIN FARNESYLTRANSFERASE SUBUNIT BETA"/>
    <property type="match status" value="1"/>
</dbReference>
<keyword evidence="7" id="KW-0862">Zinc</keyword>
<evidence type="ECO:0000313" key="9">
    <source>
        <dbReference type="Proteomes" id="UP000095283"/>
    </source>
</evidence>
<dbReference type="Proteomes" id="UP000095283">
    <property type="component" value="Unplaced"/>
</dbReference>
<feature type="domain" description="Prenyltransferase alpha-alpha toroid" evidence="8">
    <location>
        <begin position="85"/>
        <end position="176"/>
    </location>
</feature>
<reference evidence="10" key="1">
    <citation type="submission" date="2016-11" db="UniProtKB">
        <authorList>
            <consortium name="WormBaseParasite"/>
        </authorList>
    </citation>
    <scope>IDENTIFICATION</scope>
</reference>
<dbReference type="PANTHER" id="PTHR11774">
    <property type="entry name" value="GERANYLGERANYL TRANSFERASE TYPE BETA SUBUNIT"/>
    <property type="match status" value="1"/>
</dbReference>
<organism evidence="9 10">
    <name type="scientific">Heterorhabditis bacteriophora</name>
    <name type="common">Entomopathogenic nematode worm</name>
    <dbReference type="NCBI Taxonomy" id="37862"/>
    <lineage>
        <taxon>Eukaryota</taxon>
        <taxon>Metazoa</taxon>
        <taxon>Ecdysozoa</taxon>
        <taxon>Nematoda</taxon>
        <taxon>Chromadorea</taxon>
        <taxon>Rhabditida</taxon>
        <taxon>Rhabditina</taxon>
        <taxon>Rhabditomorpha</taxon>
        <taxon>Strongyloidea</taxon>
        <taxon>Heterorhabditidae</taxon>
        <taxon>Heterorhabditis</taxon>
    </lineage>
</organism>
<dbReference type="GO" id="GO:0005965">
    <property type="term" value="C:protein farnesyltransferase complex"/>
    <property type="evidence" value="ECO:0007669"/>
    <property type="project" value="TreeGrafter"/>
</dbReference>
<evidence type="ECO:0000256" key="5">
    <source>
        <dbReference type="ARBA" id="ARBA00022723"/>
    </source>
</evidence>
<dbReference type="GO" id="GO:0046872">
    <property type="term" value="F:metal ion binding"/>
    <property type="evidence" value="ECO:0007669"/>
    <property type="project" value="UniProtKB-KW"/>
</dbReference>
<evidence type="ECO:0000256" key="2">
    <source>
        <dbReference type="ARBA" id="ARBA00010497"/>
    </source>
</evidence>
<evidence type="ECO:0000259" key="8">
    <source>
        <dbReference type="Pfam" id="PF00432"/>
    </source>
</evidence>
<keyword evidence="6" id="KW-0677">Repeat</keyword>
<dbReference type="Pfam" id="PF00432">
    <property type="entry name" value="Prenyltrans"/>
    <property type="match status" value="1"/>
</dbReference>
<dbReference type="GO" id="GO:0004660">
    <property type="term" value="F:protein farnesyltransferase activity"/>
    <property type="evidence" value="ECO:0007669"/>
    <property type="project" value="TreeGrafter"/>
</dbReference>
<comment type="cofactor">
    <cofactor evidence="1">
        <name>Zn(2+)</name>
        <dbReference type="ChEBI" id="CHEBI:29105"/>
    </cofactor>
</comment>
<dbReference type="WBParaSite" id="Hba_19343">
    <property type="protein sequence ID" value="Hba_19343"/>
    <property type="gene ID" value="Hba_19343"/>
</dbReference>
<keyword evidence="4" id="KW-0808">Transferase</keyword>
<dbReference type="InterPro" id="IPR001330">
    <property type="entry name" value="Prenyltrans"/>
</dbReference>
<evidence type="ECO:0000256" key="7">
    <source>
        <dbReference type="ARBA" id="ARBA00022833"/>
    </source>
</evidence>
<dbReference type="InterPro" id="IPR008930">
    <property type="entry name" value="Terpenoid_cyclase/PrenylTrfase"/>
</dbReference>
<evidence type="ECO:0000256" key="6">
    <source>
        <dbReference type="ARBA" id="ARBA00022737"/>
    </source>
</evidence>
<dbReference type="AlphaFoldDB" id="A0A1I7XPS5"/>
<keyword evidence="3" id="KW-0637">Prenyltransferase</keyword>
<accession>A0A1I7XPS5</accession>
<evidence type="ECO:0000256" key="4">
    <source>
        <dbReference type="ARBA" id="ARBA00022679"/>
    </source>
</evidence>
<dbReference type="SUPFAM" id="SSF48239">
    <property type="entry name" value="Terpenoid cyclases/Protein prenyltransferases"/>
    <property type="match status" value="1"/>
</dbReference>
<keyword evidence="9" id="KW-1185">Reference proteome</keyword>
<comment type="similarity">
    <text evidence="2">Belongs to the protein prenyltransferase subunit beta family.</text>
</comment>
<proteinExistence type="inferred from homology"/>
<keyword evidence="5" id="KW-0479">Metal-binding</keyword>